<dbReference type="eggNOG" id="KOG1008">
    <property type="taxonomic scope" value="Eukaryota"/>
</dbReference>
<dbReference type="Pfam" id="PF21719">
    <property type="entry name" value="MIOS_a-sol"/>
    <property type="match status" value="1"/>
</dbReference>
<dbReference type="InParanoid" id="D2VP89"/>
<dbReference type="VEuPathDB" id="AmoebaDB:NAEGRDRAFT_80725"/>
<keyword evidence="3" id="KW-0677">Repeat</keyword>
<name>D2VP89_NAEGR</name>
<evidence type="ECO:0000256" key="4">
    <source>
        <dbReference type="PROSITE-ProRule" id="PRU00221"/>
    </source>
</evidence>
<dbReference type="KEGG" id="ngr:NAEGRDRAFT_80725"/>
<sequence length="964" mass="108303">MLSSVLSPPIFPNSSSQSLSLLNGSQSVASWNPNTINWFSVVSGRDVYYYKIDERILNNLLEEKPIQFDTKQEFTSISTTSLQSEALCSTWSPEDRDIHAVGLSNGSILFDNVQSDQHVFAEFTRTDPANRGKTSSPPCRCIDWNSVDTNLIAAGYDKVPKQNCVAIWDVNRLNSSASIISDTESTVSSDYGGLSGLHTGSFVNPVKKQHTISNSLQLPSRTYFTTKVVTKPLYELCPGEGATSISWIPGQPSSFLLGTSLKYIRLFDLREYASSMKTYKPPKNFAVHNKSVLGIHFNPFDNNQFATYSEDSVVKIWDMRKMPNPVRELNIANILPQQLVQKAPPVISQVQWSTSHKNVIGVLTKDSNTVKLCDLSEQSKSVKYKISNHKSVFSSNGSISSFSFHPTIPRCLLLSTSTGTVQYTLLKDFVKFSISCNEEIVSAHYNEVVENDFTQSNDIMSIMKERAKKGIGVDVKQNIEVSKSLKDTDGMIIWSWINKMKELNIRNDRQQPSEHYYTGIQAILDSSILLYQNTGQEVGNDILPFKPLPYSYPTNINTAKNMIYPPQSEAIKFGSTIRYQSPQRSICLHVCGWDQEYLSNLKNSQIPADQLDERSVAIAIFNLDIKTAANVLGLLSDNDKRSNYMFLAYALGGYNENRREEFQNVYKNLYPKLKDPYLSAAFGFLLSEPRNVDYVLDQKAIPVSDRIAFACYYLNDIELGKYISSLKEKAFATADIQGLIITGLQTIDSFKLMQQYVDRTGDVQTACLAFNRAITSKFSNNVSYSDIWMENYRDLLDRWKMWEQRAFLDISIQQAVRGENIINHEGPHHHPQSIAFSGTAPLLQPSVSIKCAFCSQSLHHSSLLASKGGRQAQLATKHGNTSSMPKTTSCPSCRKPLPKCAVCLMSFGSPSHSMGNNQTTEMDFCFSWCTRCKHGGHVKHLVDWFKHHDECPVSDCKCKCFSYL</sequence>
<dbReference type="InterPro" id="IPR049092">
    <property type="entry name" value="MIOS_a-sol"/>
</dbReference>
<proteinExistence type="inferred from homology"/>
<dbReference type="PROSITE" id="PS50082">
    <property type="entry name" value="WD_REPEATS_2"/>
    <property type="match status" value="1"/>
</dbReference>
<dbReference type="PANTHER" id="PTHR16453">
    <property type="entry name" value="WD40 DOMAIN-CONTAINING PROTEIN MIO FAMILY MEMBER"/>
    <property type="match status" value="1"/>
</dbReference>
<feature type="repeat" description="WD" evidence="4">
    <location>
        <begin position="285"/>
        <end position="320"/>
    </location>
</feature>
<dbReference type="InterPro" id="IPR037593">
    <property type="entry name" value="MIOS/Sea4"/>
</dbReference>
<dbReference type="Gene3D" id="2.130.10.10">
    <property type="entry name" value="YVTN repeat-like/Quinoprotein amine dehydrogenase"/>
    <property type="match status" value="1"/>
</dbReference>
<dbReference type="RefSeq" id="XP_002674131.1">
    <property type="nucleotide sequence ID" value="XM_002674085.1"/>
</dbReference>
<organism evidence="8">
    <name type="scientific">Naegleria gruberi</name>
    <name type="common">Amoeba</name>
    <dbReference type="NCBI Taxonomy" id="5762"/>
    <lineage>
        <taxon>Eukaryota</taxon>
        <taxon>Discoba</taxon>
        <taxon>Heterolobosea</taxon>
        <taxon>Tetramitia</taxon>
        <taxon>Eutetramitia</taxon>
        <taxon>Vahlkampfiidae</taxon>
        <taxon>Naegleria</taxon>
    </lineage>
</organism>
<reference evidence="7 8" key="1">
    <citation type="journal article" date="2010" name="Cell">
        <title>The genome of Naegleria gruberi illuminates early eukaryotic versatility.</title>
        <authorList>
            <person name="Fritz-Laylin L.K."/>
            <person name="Prochnik S.E."/>
            <person name="Ginger M.L."/>
            <person name="Dacks J.B."/>
            <person name="Carpenter M.L."/>
            <person name="Field M.C."/>
            <person name="Kuo A."/>
            <person name="Paredez A."/>
            <person name="Chapman J."/>
            <person name="Pham J."/>
            <person name="Shu S."/>
            <person name="Neupane R."/>
            <person name="Cipriano M."/>
            <person name="Mancuso J."/>
            <person name="Tu H."/>
            <person name="Salamov A."/>
            <person name="Lindquist E."/>
            <person name="Shapiro H."/>
            <person name="Lucas S."/>
            <person name="Grigoriev I.V."/>
            <person name="Cande W.Z."/>
            <person name="Fulton C."/>
            <person name="Rokhsar D.S."/>
            <person name="Dawson S.C."/>
        </authorList>
    </citation>
    <scope>NUCLEOTIDE SEQUENCE [LARGE SCALE GENOMIC DNA]</scope>
    <source>
        <strain evidence="7 8">NEG-M</strain>
    </source>
</reference>
<dbReference type="SUPFAM" id="SSF50978">
    <property type="entry name" value="WD40 repeat-like"/>
    <property type="match status" value="1"/>
</dbReference>
<dbReference type="OrthoDB" id="341486at2759"/>
<evidence type="ECO:0000313" key="7">
    <source>
        <dbReference type="EMBL" id="EFC41387.1"/>
    </source>
</evidence>
<evidence type="ECO:0000259" key="6">
    <source>
        <dbReference type="Pfam" id="PF21719"/>
    </source>
</evidence>
<protein>
    <submittedName>
        <fullName evidence="7">Uncharacterized protein</fullName>
    </submittedName>
</protein>
<dbReference type="GO" id="GO:0005737">
    <property type="term" value="C:cytoplasm"/>
    <property type="evidence" value="ECO:0007669"/>
    <property type="project" value="TreeGrafter"/>
</dbReference>
<dbReference type="CDD" id="cd16691">
    <property type="entry name" value="mRING-H2-C3H3C2_Mio"/>
    <property type="match status" value="1"/>
</dbReference>
<dbReference type="PROSITE" id="PS50294">
    <property type="entry name" value="WD_REPEATS_REGION"/>
    <property type="match status" value="1"/>
</dbReference>
<dbReference type="GeneID" id="8856069"/>
<dbReference type="STRING" id="5762.D2VP89"/>
<dbReference type="PANTHER" id="PTHR16453:SF9">
    <property type="entry name" value="GATOR COMPLEX PROTEIN MIOS"/>
    <property type="match status" value="1"/>
</dbReference>
<dbReference type="FunCoup" id="D2VP89">
    <property type="interactions" value="433"/>
</dbReference>
<dbReference type="EMBL" id="GG738886">
    <property type="protein sequence ID" value="EFC41387.1"/>
    <property type="molecule type" value="Genomic_DNA"/>
</dbReference>
<keyword evidence="8" id="KW-1185">Reference proteome</keyword>
<dbReference type="Pfam" id="PF17034">
    <property type="entry name" value="zinc_ribbon_16"/>
    <property type="match status" value="1"/>
</dbReference>
<dbReference type="SMART" id="SM00320">
    <property type="entry name" value="WD40"/>
    <property type="match status" value="3"/>
</dbReference>
<evidence type="ECO:0000259" key="5">
    <source>
        <dbReference type="Pfam" id="PF17034"/>
    </source>
</evidence>
<keyword evidence="2 4" id="KW-0853">WD repeat</keyword>
<dbReference type="InterPro" id="IPR031488">
    <property type="entry name" value="Zn_ribbon_mio"/>
</dbReference>
<dbReference type="OMA" id="YWIASYL"/>
<evidence type="ECO:0000256" key="1">
    <source>
        <dbReference type="ARBA" id="ARBA00009713"/>
    </source>
</evidence>
<dbReference type="AlphaFoldDB" id="D2VP89"/>
<feature type="domain" description="MIOS-like alpha-solenoid" evidence="6">
    <location>
        <begin position="463"/>
        <end position="713"/>
    </location>
</feature>
<evidence type="ECO:0000256" key="3">
    <source>
        <dbReference type="ARBA" id="ARBA00022737"/>
    </source>
</evidence>
<gene>
    <name evidence="7" type="ORF">NAEGRDRAFT_80725</name>
</gene>
<evidence type="ECO:0000313" key="8">
    <source>
        <dbReference type="Proteomes" id="UP000006671"/>
    </source>
</evidence>
<dbReference type="InterPro" id="IPR015943">
    <property type="entry name" value="WD40/YVTN_repeat-like_dom_sf"/>
</dbReference>
<dbReference type="Proteomes" id="UP000006671">
    <property type="component" value="Unassembled WGS sequence"/>
</dbReference>
<dbReference type="Pfam" id="PF21720">
    <property type="entry name" value="MIOS_WD40"/>
    <property type="match status" value="1"/>
</dbReference>
<accession>D2VP89</accession>
<feature type="domain" description="GATOR2 complex protein MIO zinc-ribbon like" evidence="5">
    <location>
        <begin position="851"/>
        <end position="960"/>
    </location>
</feature>
<dbReference type="InterPro" id="IPR036322">
    <property type="entry name" value="WD40_repeat_dom_sf"/>
</dbReference>
<dbReference type="InterPro" id="IPR001680">
    <property type="entry name" value="WD40_rpt"/>
</dbReference>
<comment type="similarity">
    <text evidence="1">Belongs to the WD repeat mio family.</text>
</comment>
<evidence type="ECO:0000256" key="2">
    <source>
        <dbReference type="ARBA" id="ARBA00022574"/>
    </source>
</evidence>